<name>A0A9X5E838_9CYAN</name>
<sequence>MIGNISKGRGFRGCLSYLLEKEQAELIGGNMLGENARELAAEFKLSRQLNPDIKQPVFHASLSLPKHEDYAEHVDEERWNSIAADYLQQMGFTRNQYIVVRHFDRDHDHIHIVAARVKLDGTVVDDSWDYRKSQDIIRSLEREYNLTPVLSSWEVERRGITKGQYEQQRREVETGSTPTPNVKERIAELADQVLPTCTTPEQFIEKMQAAGVQIQTRTQRDGSISGISYQYTQNGVTVATPGNKLGTDYSWNGIQRRIKELTPQLGDAELLAAQKKVAAYFAKLPTHPNEQELQRFQRDERRLAALYDDLFQQTLEKQDEIEQASWLSRLLPKYKTDLASLEKILAQRDRVYESWMAAGRRVEEWHSQKEEYRRWQSSPATKEMEQLREYLNTPQVQTRLSHIKEEQRQERERQQEGREISIAVQQLFRLIGTQPQPDGSLMLEGNRWRLMQRGHTVSVSVKADNREILRVEGEKTVVFNPTREERERMHSLRSKVSEQLQQEKIWQRSLERKQSRGFSL</sequence>
<organism evidence="2 3">
    <name type="scientific">Scytonema millei VB511283</name>
    <dbReference type="NCBI Taxonomy" id="1245923"/>
    <lineage>
        <taxon>Bacteria</taxon>
        <taxon>Bacillati</taxon>
        <taxon>Cyanobacteriota</taxon>
        <taxon>Cyanophyceae</taxon>
        <taxon>Nostocales</taxon>
        <taxon>Scytonemataceae</taxon>
        <taxon>Scytonema</taxon>
    </lineage>
</organism>
<dbReference type="InterPro" id="IPR005094">
    <property type="entry name" value="Endonuclease_MobA/VirD2"/>
</dbReference>
<dbReference type="RefSeq" id="WP_052290483.1">
    <property type="nucleotide sequence ID" value="NZ_JTJC03000004.1"/>
</dbReference>
<dbReference type="Proteomes" id="UP000031532">
    <property type="component" value="Unassembled WGS sequence"/>
</dbReference>
<dbReference type="Pfam" id="PF03432">
    <property type="entry name" value="Relaxase"/>
    <property type="match status" value="1"/>
</dbReference>
<evidence type="ECO:0000259" key="1">
    <source>
        <dbReference type="Pfam" id="PF03432"/>
    </source>
</evidence>
<reference evidence="2 3" key="1">
    <citation type="journal article" date="2015" name="Genome Announc.">
        <title>Draft Genome Sequence of the Terrestrial Cyanobacterium Scytonema millei VB511283, Isolated from Eastern India.</title>
        <authorList>
            <person name="Sen D."/>
            <person name="Chandrababunaidu M.M."/>
            <person name="Singh D."/>
            <person name="Sanghi N."/>
            <person name="Ghorai A."/>
            <person name="Mishra G.P."/>
            <person name="Madduluri M."/>
            <person name="Adhikary S.P."/>
            <person name="Tripathy S."/>
        </authorList>
    </citation>
    <scope>NUCLEOTIDE SEQUENCE [LARGE SCALE GENOMIC DNA]</scope>
    <source>
        <strain evidence="2 3">VB511283</strain>
    </source>
</reference>
<proteinExistence type="predicted"/>
<evidence type="ECO:0000313" key="3">
    <source>
        <dbReference type="Proteomes" id="UP000031532"/>
    </source>
</evidence>
<gene>
    <name evidence="2" type="ORF">QH73_0015070</name>
</gene>
<accession>A0A9X5E838</accession>
<dbReference type="AlphaFoldDB" id="A0A9X5E838"/>
<evidence type="ECO:0000313" key="2">
    <source>
        <dbReference type="EMBL" id="NHC35959.1"/>
    </source>
</evidence>
<dbReference type="EMBL" id="JTJC03000004">
    <property type="protein sequence ID" value="NHC35959.1"/>
    <property type="molecule type" value="Genomic_DNA"/>
</dbReference>
<protein>
    <submittedName>
        <fullName evidence="2">Relaxase/mobilization nuclease domain-containing protein</fullName>
    </submittedName>
</protein>
<keyword evidence="3" id="KW-1185">Reference proteome</keyword>
<feature type="domain" description="MobA/VirD2-like nuclease" evidence="1">
    <location>
        <begin position="17"/>
        <end position="146"/>
    </location>
</feature>
<comment type="caution">
    <text evidence="2">The sequence shown here is derived from an EMBL/GenBank/DDBJ whole genome shotgun (WGS) entry which is preliminary data.</text>
</comment>